<dbReference type="EMBL" id="LCUC01000144">
    <property type="protein sequence ID" value="KKY35890.1"/>
    <property type="molecule type" value="Genomic_DNA"/>
</dbReference>
<evidence type="ECO:0000313" key="2">
    <source>
        <dbReference type="EMBL" id="KKY35890.1"/>
    </source>
</evidence>
<reference evidence="2 3" key="2">
    <citation type="submission" date="2015-05" db="EMBL/GenBank/DDBJ databases">
        <authorList>
            <person name="Morales-Cruz A."/>
            <person name="Amrine K.C."/>
            <person name="Cantu D."/>
        </authorList>
    </citation>
    <scope>NUCLEOTIDE SEQUENCE [LARGE SCALE GENOMIC DNA]</scope>
    <source>
        <strain evidence="2">DA912</strain>
    </source>
</reference>
<comment type="caution">
    <text evidence="2">The sequence shown here is derived from an EMBL/GenBank/DDBJ whole genome shotgun (WGS) entry which is preliminary data.</text>
</comment>
<proteinExistence type="predicted"/>
<accession>A0A0G2I7Y6</accession>
<protein>
    <submittedName>
        <fullName evidence="2">Uncharacterized protein</fullName>
    </submittedName>
</protein>
<name>A0A0G2I7Y6_9PEZI</name>
<dbReference type="Proteomes" id="UP000034680">
    <property type="component" value="Unassembled WGS sequence"/>
</dbReference>
<evidence type="ECO:0000313" key="3">
    <source>
        <dbReference type="Proteomes" id="UP000034680"/>
    </source>
</evidence>
<dbReference type="OrthoDB" id="4158987at2759"/>
<keyword evidence="3" id="KW-1185">Reference proteome</keyword>
<evidence type="ECO:0000256" key="1">
    <source>
        <dbReference type="SAM" id="MobiDB-lite"/>
    </source>
</evidence>
<sequence length="171" mass="18127">MAEIAQAAEAAKAAARFQDAADALKKQAALVRDPAERERLWQAAYAKEKEAHGESKKARCMGLGNLVGALLSGVVAVPGSLIGAGVGAIHGPWYRFQDALAGNGGGGKKADEDAGHDRLGKDIEKSKSGEKVYETDDSERDEEAHKAIVEAAKKLEEEEKAQSGDKETEQK</sequence>
<feature type="compositionally biased region" description="Basic and acidic residues" evidence="1">
    <location>
        <begin position="108"/>
        <end position="134"/>
    </location>
</feature>
<reference evidence="2 3" key="1">
    <citation type="submission" date="2015-05" db="EMBL/GenBank/DDBJ databases">
        <title>Distinctive expansion of gene families associated with plant cell wall degradation and secondary metabolism in the genomes of grapevine trunk pathogens.</title>
        <authorList>
            <person name="Lawrence D.P."/>
            <person name="Travadon R."/>
            <person name="Rolshausen P.E."/>
            <person name="Baumgartner K."/>
        </authorList>
    </citation>
    <scope>NUCLEOTIDE SEQUENCE [LARGE SCALE GENOMIC DNA]</scope>
    <source>
        <strain evidence="2">DA912</strain>
    </source>
</reference>
<organism evidence="2 3">
    <name type="scientific">Diaporthe ampelina</name>
    <dbReference type="NCBI Taxonomy" id="1214573"/>
    <lineage>
        <taxon>Eukaryota</taxon>
        <taxon>Fungi</taxon>
        <taxon>Dikarya</taxon>
        <taxon>Ascomycota</taxon>
        <taxon>Pezizomycotina</taxon>
        <taxon>Sordariomycetes</taxon>
        <taxon>Sordariomycetidae</taxon>
        <taxon>Diaporthales</taxon>
        <taxon>Diaporthaceae</taxon>
        <taxon>Diaporthe</taxon>
    </lineage>
</organism>
<gene>
    <name evidence="2" type="ORF">UCDDA912_g04163</name>
</gene>
<dbReference type="AlphaFoldDB" id="A0A0G2I7Y6"/>
<dbReference type="STRING" id="1214573.A0A0G2I7Y6"/>
<feature type="region of interest" description="Disordered" evidence="1">
    <location>
        <begin position="100"/>
        <end position="143"/>
    </location>
</feature>